<evidence type="ECO:0000313" key="5">
    <source>
        <dbReference type="Proteomes" id="UP001432209"/>
    </source>
</evidence>
<dbReference type="Gene3D" id="3.90.180.10">
    <property type="entry name" value="Medium-chain alcohol dehydrogenases, catalytic domain"/>
    <property type="match status" value="1"/>
</dbReference>
<evidence type="ECO:0000259" key="3">
    <source>
        <dbReference type="SMART" id="SM00829"/>
    </source>
</evidence>
<dbReference type="InterPro" id="IPR013154">
    <property type="entry name" value="ADH-like_N"/>
</dbReference>
<evidence type="ECO:0000256" key="1">
    <source>
        <dbReference type="ARBA" id="ARBA00022857"/>
    </source>
</evidence>
<protein>
    <submittedName>
        <fullName evidence="4">Medium chain dehydrogenase/reductase family protein</fullName>
    </submittedName>
</protein>
<keyword evidence="1" id="KW-0521">NADP</keyword>
<dbReference type="Gene3D" id="3.40.50.720">
    <property type="entry name" value="NAD(P)-binding Rossmann-like Domain"/>
    <property type="match status" value="1"/>
</dbReference>
<evidence type="ECO:0000256" key="2">
    <source>
        <dbReference type="ARBA" id="ARBA00023002"/>
    </source>
</evidence>
<dbReference type="SUPFAM" id="SSF51735">
    <property type="entry name" value="NAD(P)-binding Rossmann-fold domains"/>
    <property type="match status" value="1"/>
</dbReference>
<dbReference type="EMBL" id="CP109495">
    <property type="protein sequence ID" value="WUX54040.1"/>
    <property type="molecule type" value="Genomic_DNA"/>
</dbReference>
<dbReference type="InterPro" id="IPR036291">
    <property type="entry name" value="NAD(P)-bd_dom_sf"/>
</dbReference>
<keyword evidence="5" id="KW-1185">Reference proteome</keyword>
<organism evidence="4 5">
    <name type="scientific">Streptomyces niveus</name>
    <name type="common">Streptomyces spheroides</name>
    <dbReference type="NCBI Taxonomy" id="193462"/>
    <lineage>
        <taxon>Bacteria</taxon>
        <taxon>Bacillati</taxon>
        <taxon>Actinomycetota</taxon>
        <taxon>Actinomycetes</taxon>
        <taxon>Kitasatosporales</taxon>
        <taxon>Streptomycetaceae</taxon>
        <taxon>Streptomyces</taxon>
    </lineage>
</organism>
<proteinExistence type="predicted"/>
<dbReference type="Pfam" id="PF08240">
    <property type="entry name" value="ADH_N"/>
    <property type="match status" value="1"/>
</dbReference>
<sequence>MITEVVLPGIVEPDGLELRTRPAPRLRPGQALVRMEATGISFAEQQMRRGRYYDQPPFPFVPGYDVVGVIHALGDDGPRPSSHAPSRPRFAVGHRVAALTKTGAWADRLVLPVDELVAVPDSLAAEDAETVIVNGVTARRMLAAARVGDGDTVVVLGANGGVGSLLVQLARHAGALVIGVASARHAPYLRELGAVPVDRHGDVAAEVRRVAPGGVAAVFDHVGGPGIRRSFSLLARGGTLVAYGTAATRDERGNAQLPVYALFARLLLWRVLPNGRSTTFFNLWAGRTRNPRRHRAELRADLEALFEHLAAGHITARIARAFPLSQIAEAMRYAESGAAEGKVVLLAEPS</sequence>
<dbReference type="RefSeq" id="WP_329077650.1">
    <property type="nucleotide sequence ID" value="NZ_CP109495.1"/>
</dbReference>
<dbReference type="SMART" id="SM00829">
    <property type="entry name" value="PKS_ER"/>
    <property type="match status" value="1"/>
</dbReference>
<dbReference type="Proteomes" id="UP001432209">
    <property type="component" value="Chromosome"/>
</dbReference>
<dbReference type="InterPro" id="IPR011032">
    <property type="entry name" value="GroES-like_sf"/>
</dbReference>
<dbReference type="PANTHER" id="PTHR48106:SF13">
    <property type="entry name" value="QUINONE OXIDOREDUCTASE-RELATED"/>
    <property type="match status" value="1"/>
</dbReference>
<dbReference type="Pfam" id="PF13602">
    <property type="entry name" value="ADH_zinc_N_2"/>
    <property type="match status" value="1"/>
</dbReference>
<gene>
    <name evidence="4" type="ORF">OG442_22130</name>
</gene>
<dbReference type="CDD" id="cd08273">
    <property type="entry name" value="MDR8"/>
    <property type="match status" value="1"/>
</dbReference>
<dbReference type="InterPro" id="IPR020843">
    <property type="entry name" value="ER"/>
</dbReference>
<dbReference type="SUPFAM" id="SSF50129">
    <property type="entry name" value="GroES-like"/>
    <property type="match status" value="1"/>
</dbReference>
<reference evidence="4" key="1">
    <citation type="submission" date="2022-10" db="EMBL/GenBank/DDBJ databases">
        <title>The complete genomes of actinobacterial strains from the NBC collection.</title>
        <authorList>
            <person name="Joergensen T.S."/>
            <person name="Alvarez Arevalo M."/>
            <person name="Sterndorff E.B."/>
            <person name="Faurdal D."/>
            <person name="Vuksanovic O."/>
            <person name="Mourched A.-S."/>
            <person name="Charusanti P."/>
            <person name="Shaw S."/>
            <person name="Blin K."/>
            <person name="Weber T."/>
        </authorList>
    </citation>
    <scope>NUCLEOTIDE SEQUENCE</scope>
    <source>
        <strain evidence="4">NBC_01432</strain>
    </source>
</reference>
<name>A0ABZ2A5R2_STRNV</name>
<feature type="domain" description="Enoyl reductase (ER)" evidence="3">
    <location>
        <begin position="9"/>
        <end position="345"/>
    </location>
</feature>
<accession>A0ABZ2A5R2</accession>
<keyword evidence="2" id="KW-0560">Oxidoreductase</keyword>
<dbReference type="PANTHER" id="PTHR48106">
    <property type="entry name" value="QUINONE OXIDOREDUCTASE PIG3-RELATED"/>
    <property type="match status" value="1"/>
</dbReference>
<evidence type="ECO:0000313" key="4">
    <source>
        <dbReference type="EMBL" id="WUX54040.1"/>
    </source>
</evidence>